<proteinExistence type="predicted"/>
<evidence type="ECO:0000313" key="1">
    <source>
        <dbReference type="EMBL" id="KAI0092308.1"/>
    </source>
</evidence>
<protein>
    <submittedName>
        <fullName evidence="1">RNA polymerase I associated factor, A49-like protein</fullName>
    </submittedName>
</protein>
<name>A0ACB8UDB3_9APHY</name>
<dbReference type="Proteomes" id="UP001055072">
    <property type="component" value="Unassembled WGS sequence"/>
</dbReference>
<keyword evidence="2" id="KW-1185">Reference proteome</keyword>
<comment type="caution">
    <text evidence="1">The sequence shown here is derived from an EMBL/GenBank/DDBJ whole genome shotgun (WGS) entry which is preliminary data.</text>
</comment>
<evidence type="ECO:0000313" key="2">
    <source>
        <dbReference type="Proteomes" id="UP001055072"/>
    </source>
</evidence>
<dbReference type="EMBL" id="MU274904">
    <property type="protein sequence ID" value="KAI0092308.1"/>
    <property type="molecule type" value="Genomic_DNA"/>
</dbReference>
<accession>A0ACB8UDB3</accession>
<sequence length="421" mass="46849">MSNISKKRKRAVGEDSGQVSIKVAKPVGKSVAPVLASFPAIQPPNSTPFKLYLKKGAKDASSAKDTLLVGETDTVEFVSTEEGSNATAGCSYYVGVYNKRTKTTTVRPAPLHILTRQVKALKNLKPMEVSVEERIKQRNKLGETFGTKKAQSAIRAQERNRVDVDAMRAVAVHLQESIQQNTENLPTQEEAKAAADSNRLIPPYDENASRPDDVYKLHDIIPEAEFNALSIAPLKSAGSNKERQAMLPYSRSNWINQHLNLVYSTPRVNKNTVKTLMYISTLFAFKNASRIIDDKQKLQERLKHVPSIIIDGLLSRFTQTSKDKNEARITPEKETMLLTSMFALCLRVDDYATDTSLLSKDLSMATSKINPLFKSLGCKIETLSAHDLKRLGLPDTAADSKRAVLKLPLVFPQVRVKRTRR</sequence>
<organism evidence="1 2">
    <name type="scientific">Irpex rosettiformis</name>
    <dbReference type="NCBI Taxonomy" id="378272"/>
    <lineage>
        <taxon>Eukaryota</taxon>
        <taxon>Fungi</taxon>
        <taxon>Dikarya</taxon>
        <taxon>Basidiomycota</taxon>
        <taxon>Agaricomycotina</taxon>
        <taxon>Agaricomycetes</taxon>
        <taxon>Polyporales</taxon>
        <taxon>Irpicaceae</taxon>
        <taxon>Irpex</taxon>
    </lineage>
</organism>
<gene>
    <name evidence="1" type="ORF">BDY19DRAFT_929388</name>
</gene>
<reference evidence="1" key="1">
    <citation type="journal article" date="2021" name="Environ. Microbiol.">
        <title>Gene family expansions and transcriptome signatures uncover fungal adaptations to wood decay.</title>
        <authorList>
            <person name="Hage H."/>
            <person name="Miyauchi S."/>
            <person name="Viragh M."/>
            <person name="Drula E."/>
            <person name="Min B."/>
            <person name="Chaduli D."/>
            <person name="Navarro D."/>
            <person name="Favel A."/>
            <person name="Norest M."/>
            <person name="Lesage-Meessen L."/>
            <person name="Balint B."/>
            <person name="Merenyi Z."/>
            <person name="de Eugenio L."/>
            <person name="Morin E."/>
            <person name="Martinez A.T."/>
            <person name="Baldrian P."/>
            <person name="Stursova M."/>
            <person name="Martinez M.J."/>
            <person name="Novotny C."/>
            <person name="Magnuson J.K."/>
            <person name="Spatafora J.W."/>
            <person name="Maurice S."/>
            <person name="Pangilinan J."/>
            <person name="Andreopoulos W."/>
            <person name="LaButti K."/>
            <person name="Hundley H."/>
            <person name="Na H."/>
            <person name="Kuo A."/>
            <person name="Barry K."/>
            <person name="Lipzen A."/>
            <person name="Henrissat B."/>
            <person name="Riley R."/>
            <person name="Ahrendt S."/>
            <person name="Nagy L.G."/>
            <person name="Grigoriev I.V."/>
            <person name="Martin F."/>
            <person name="Rosso M.N."/>
        </authorList>
    </citation>
    <scope>NUCLEOTIDE SEQUENCE</scope>
    <source>
        <strain evidence="1">CBS 384.51</strain>
    </source>
</reference>